<dbReference type="KEGG" id="sap:Sulac_2053"/>
<keyword evidence="4 6" id="KW-0408">Iron</keyword>
<accession>G8TSD1</accession>
<protein>
    <recommendedName>
        <fullName evidence="6">Glycolate oxidase iron-sulfur subunit</fullName>
        <ecNumber evidence="6">1.1.99.14</ecNumber>
    </recommendedName>
</protein>
<comment type="catalytic activity">
    <reaction evidence="6">
        <text>glycolate + A = glyoxylate + AH2</text>
        <dbReference type="Rhea" id="RHEA:21264"/>
        <dbReference type="ChEBI" id="CHEBI:13193"/>
        <dbReference type="ChEBI" id="CHEBI:17499"/>
        <dbReference type="ChEBI" id="CHEBI:29805"/>
        <dbReference type="ChEBI" id="CHEBI:36655"/>
        <dbReference type="EC" id="1.1.99.14"/>
    </reaction>
</comment>
<dbReference type="InterPro" id="IPR004017">
    <property type="entry name" value="Cys_rich_dom"/>
</dbReference>
<evidence type="ECO:0000256" key="6">
    <source>
        <dbReference type="PIRNR" id="PIRNR000139"/>
    </source>
</evidence>
<dbReference type="EMBL" id="CP003179">
    <property type="protein sequence ID" value="AEW05543.1"/>
    <property type="molecule type" value="Genomic_DNA"/>
</dbReference>
<keyword evidence="6" id="KW-0813">Transport</keyword>
<keyword evidence="2 6" id="KW-0479">Metal-binding</keyword>
<evidence type="ECO:0000256" key="5">
    <source>
        <dbReference type="ARBA" id="ARBA00023014"/>
    </source>
</evidence>
<keyword evidence="9" id="KW-1185">Reference proteome</keyword>
<dbReference type="PIRSF" id="PIRSF000139">
    <property type="entry name" value="Glc_ox_4Fe-4S"/>
    <property type="match status" value="1"/>
</dbReference>
<dbReference type="PROSITE" id="PS00198">
    <property type="entry name" value="4FE4S_FER_1"/>
    <property type="match status" value="1"/>
</dbReference>
<evidence type="ECO:0000256" key="2">
    <source>
        <dbReference type="ARBA" id="ARBA00022723"/>
    </source>
</evidence>
<evidence type="ECO:0000313" key="8">
    <source>
        <dbReference type="EMBL" id="AEW05543.1"/>
    </source>
</evidence>
<dbReference type="PROSITE" id="PS51379">
    <property type="entry name" value="4FE4S_FER_2"/>
    <property type="match status" value="2"/>
</dbReference>
<comment type="function">
    <text evidence="6">Component of a complex that catalyzes the oxidation of glycolate to glyoxylate.</text>
</comment>
<evidence type="ECO:0000256" key="3">
    <source>
        <dbReference type="ARBA" id="ARBA00022737"/>
    </source>
</evidence>
<dbReference type="InterPro" id="IPR017896">
    <property type="entry name" value="4Fe4S_Fe-S-bd"/>
</dbReference>
<keyword evidence="1 6" id="KW-0004">4Fe-4S</keyword>
<dbReference type="EC" id="1.1.99.14" evidence="6"/>
<reference evidence="9" key="1">
    <citation type="submission" date="2011-12" db="EMBL/GenBank/DDBJ databases">
        <title>The complete genome of chromosome of Sulfobacillus acidophilus DSM 10332.</title>
        <authorList>
            <person name="Lucas S."/>
            <person name="Han J."/>
            <person name="Lapidus A."/>
            <person name="Bruce D."/>
            <person name="Goodwin L."/>
            <person name="Pitluck S."/>
            <person name="Peters L."/>
            <person name="Kyrpides N."/>
            <person name="Mavromatis K."/>
            <person name="Ivanova N."/>
            <person name="Mikhailova N."/>
            <person name="Chertkov O."/>
            <person name="Saunders E."/>
            <person name="Detter J.C."/>
            <person name="Tapia R."/>
            <person name="Han C."/>
            <person name="Land M."/>
            <person name="Hauser L."/>
            <person name="Markowitz V."/>
            <person name="Cheng J.-F."/>
            <person name="Hugenholtz P."/>
            <person name="Woyke T."/>
            <person name="Wu D."/>
            <person name="Pukall R."/>
            <person name="Gehrich-Schroeter G."/>
            <person name="Schneider S."/>
            <person name="Klenk H.-P."/>
            <person name="Eisen J.A."/>
        </authorList>
    </citation>
    <scope>NUCLEOTIDE SEQUENCE [LARGE SCALE GENOMIC DNA]</scope>
    <source>
        <strain evidence="9">ATCC 700253 / DSM 10332 / NAL</strain>
    </source>
</reference>
<feature type="domain" description="4Fe-4S ferredoxin-type" evidence="7">
    <location>
        <begin position="34"/>
        <end position="64"/>
    </location>
</feature>
<comment type="cofactor">
    <cofactor evidence="6">
        <name>[4Fe-4S] cluster</name>
        <dbReference type="ChEBI" id="CHEBI:49883"/>
    </cofactor>
    <text evidence="6">Binds 2 [4Fe-4S] clusters.</text>
</comment>
<keyword evidence="5 6" id="KW-0411">Iron-sulfur</keyword>
<dbReference type="InterPro" id="IPR012257">
    <property type="entry name" value="Glc_ox_4Fe-4S"/>
</dbReference>
<dbReference type="Proteomes" id="UP000005439">
    <property type="component" value="Chromosome"/>
</dbReference>
<dbReference type="HOGENOM" id="CLU_023081_0_1_9"/>
<dbReference type="PATRIC" id="fig|679936.5.peg.2118"/>
<dbReference type="Pfam" id="PF13183">
    <property type="entry name" value="Fer4_8"/>
    <property type="match status" value="1"/>
</dbReference>
<dbReference type="Gene3D" id="1.10.1060.10">
    <property type="entry name" value="Alpha-helical ferredoxin"/>
    <property type="match status" value="1"/>
</dbReference>
<reference evidence="8 9" key="2">
    <citation type="journal article" date="2012" name="Stand. Genomic Sci.">
        <title>Complete genome sequence of the moderately thermophilic mineral-sulfide-oxidizing firmicute Sulfobacillus acidophilus type strain (NAL(T)).</title>
        <authorList>
            <person name="Anderson I."/>
            <person name="Chertkov O."/>
            <person name="Chen A."/>
            <person name="Saunders E."/>
            <person name="Lapidus A."/>
            <person name="Nolan M."/>
            <person name="Lucas S."/>
            <person name="Hammon N."/>
            <person name="Deshpande S."/>
            <person name="Cheng J.F."/>
            <person name="Han C."/>
            <person name="Tapia R."/>
            <person name="Goodwin L.A."/>
            <person name="Pitluck S."/>
            <person name="Liolios K."/>
            <person name="Pagani I."/>
            <person name="Ivanova N."/>
            <person name="Mikhailova N."/>
            <person name="Pati A."/>
            <person name="Palaniappan K."/>
            <person name="Land M."/>
            <person name="Pan C."/>
            <person name="Rohde M."/>
            <person name="Pukall R."/>
            <person name="Goker M."/>
            <person name="Detter J.C."/>
            <person name="Woyke T."/>
            <person name="Bristow J."/>
            <person name="Eisen J.A."/>
            <person name="Markowitz V."/>
            <person name="Hugenholtz P."/>
            <person name="Kyrpides N.C."/>
            <person name="Klenk H.P."/>
            <person name="Mavromatis K."/>
        </authorList>
    </citation>
    <scope>NUCLEOTIDE SEQUENCE [LARGE SCALE GENOMIC DNA]</scope>
    <source>
        <strain evidence="9">ATCC 700253 / DSM 10332 / NAL</strain>
    </source>
</reference>
<evidence type="ECO:0000313" key="9">
    <source>
        <dbReference type="Proteomes" id="UP000005439"/>
    </source>
</evidence>
<dbReference type="InterPro" id="IPR017900">
    <property type="entry name" value="4Fe4S_Fe_S_CS"/>
</dbReference>
<evidence type="ECO:0000259" key="7">
    <source>
        <dbReference type="PROSITE" id="PS51379"/>
    </source>
</evidence>
<dbReference type="Pfam" id="PF02754">
    <property type="entry name" value="CCG"/>
    <property type="match status" value="2"/>
</dbReference>
<dbReference type="AlphaFoldDB" id="G8TSD1"/>
<name>G8TSD1_SULAD</name>
<sequence>MGRTVSAAVTRLRVSVVGGREGVAVAVQPANSVWQDVLSEINHCNKCGFCLPACPTYRLTGNEVDSPRGRIAMVEAVARGEMPIGEALAKSLDYCLGCRACETACPSGVEYIRIYEAGVRALRAVRKPRPMWLAQQMLTLVKHPRRLARMARLAERLKNLPWPTAFRPYRGMLGYRTESVSVPANPPDAAVTVLFFGGCVQSAVFPDANQAAVALLRWAGYQVVTPVGQTCCGALHWHNGEESQALELAKQNIVAFERTPDAWIVNTAGGCGAMLSEYGKIFADDAAWSARAAAFSGRVRDWTTLLRQSPRPLTFRGAGERVTLQNSCHLVNVEKAGADPVWLLQQVTGDDFRPMPGQDRCCGSAGIYNLEHPDWSVAILDRKMEEVEGLEVDRIVAVNPGCQLQMQWGVARHDSRQAVEHLARYLYRAHQRARQAGGDGHG</sequence>
<evidence type="ECO:0000256" key="4">
    <source>
        <dbReference type="ARBA" id="ARBA00023004"/>
    </source>
</evidence>
<comment type="catalytic activity">
    <reaction evidence="6">
        <text>(R)-lactate + A = pyruvate + AH2</text>
        <dbReference type="Rhea" id="RHEA:15089"/>
        <dbReference type="ChEBI" id="CHEBI:13193"/>
        <dbReference type="ChEBI" id="CHEBI:15361"/>
        <dbReference type="ChEBI" id="CHEBI:16004"/>
        <dbReference type="ChEBI" id="CHEBI:17499"/>
    </reaction>
</comment>
<dbReference type="InterPro" id="IPR009051">
    <property type="entry name" value="Helical_ferredxn"/>
</dbReference>
<dbReference type="GO" id="GO:0019154">
    <property type="term" value="F:glycolate dehydrogenase activity"/>
    <property type="evidence" value="ECO:0007669"/>
    <property type="project" value="UniProtKB-EC"/>
</dbReference>
<dbReference type="GO" id="GO:0051539">
    <property type="term" value="F:4 iron, 4 sulfur cluster binding"/>
    <property type="evidence" value="ECO:0007669"/>
    <property type="project" value="UniProtKB-UniRule"/>
</dbReference>
<evidence type="ECO:0000256" key="1">
    <source>
        <dbReference type="ARBA" id="ARBA00022485"/>
    </source>
</evidence>
<gene>
    <name evidence="8" type="ordered locus">Sulac_2053</name>
</gene>
<dbReference type="PANTHER" id="PTHR32479:SF17">
    <property type="entry name" value="GLYCOLATE OXIDASE IRON-SULFUR SUBUNIT"/>
    <property type="match status" value="1"/>
</dbReference>
<keyword evidence="3" id="KW-0677">Repeat</keyword>
<dbReference type="PANTHER" id="PTHR32479">
    <property type="entry name" value="GLYCOLATE OXIDASE IRON-SULFUR SUBUNIT"/>
    <property type="match status" value="1"/>
</dbReference>
<keyword evidence="6" id="KW-0249">Electron transport</keyword>
<dbReference type="GO" id="GO:0046872">
    <property type="term" value="F:metal ion binding"/>
    <property type="evidence" value="ECO:0007669"/>
    <property type="project" value="UniProtKB-UniRule"/>
</dbReference>
<organism evidence="8 9">
    <name type="scientific">Sulfobacillus acidophilus (strain ATCC 700253 / DSM 10332 / NAL)</name>
    <dbReference type="NCBI Taxonomy" id="679936"/>
    <lineage>
        <taxon>Bacteria</taxon>
        <taxon>Bacillati</taxon>
        <taxon>Bacillota</taxon>
        <taxon>Clostridia</taxon>
        <taxon>Eubacteriales</taxon>
        <taxon>Clostridiales Family XVII. Incertae Sedis</taxon>
        <taxon>Sulfobacillus</taxon>
    </lineage>
</organism>
<dbReference type="SUPFAM" id="SSF54862">
    <property type="entry name" value="4Fe-4S ferredoxins"/>
    <property type="match status" value="1"/>
</dbReference>
<proteinExistence type="predicted"/>
<dbReference type="STRING" id="679936.Sulac_2053"/>
<feature type="domain" description="4Fe-4S ferredoxin-type" evidence="7">
    <location>
        <begin position="86"/>
        <end position="115"/>
    </location>
</feature>